<evidence type="ECO:0000313" key="1">
    <source>
        <dbReference type="EMBL" id="KAK3747819.1"/>
    </source>
</evidence>
<keyword evidence="2" id="KW-1185">Reference proteome</keyword>
<reference evidence="1" key="1">
    <citation type="journal article" date="2023" name="G3 (Bethesda)">
        <title>A reference genome for the long-term kleptoplast-retaining sea slug Elysia crispata morphotype clarki.</title>
        <authorList>
            <person name="Eastman K.E."/>
            <person name="Pendleton A.L."/>
            <person name="Shaikh M.A."/>
            <person name="Suttiyut T."/>
            <person name="Ogas R."/>
            <person name="Tomko P."/>
            <person name="Gavelis G."/>
            <person name="Widhalm J.R."/>
            <person name="Wisecaver J.H."/>
        </authorList>
    </citation>
    <scope>NUCLEOTIDE SEQUENCE</scope>
    <source>
        <strain evidence="1">ECLA1</strain>
    </source>
</reference>
<name>A0AAE0YKC1_9GAST</name>
<protein>
    <submittedName>
        <fullName evidence="1">Uncharacterized protein</fullName>
    </submittedName>
</protein>
<dbReference type="AlphaFoldDB" id="A0AAE0YKC1"/>
<organism evidence="1 2">
    <name type="scientific">Elysia crispata</name>
    <name type="common">lettuce slug</name>
    <dbReference type="NCBI Taxonomy" id="231223"/>
    <lineage>
        <taxon>Eukaryota</taxon>
        <taxon>Metazoa</taxon>
        <taxon>Spiralia</taxon>
        <taxon>Lophotrochozoa</taxon>
        <taxon>Mollusca</taxon>
        <taxon>Gastropoda</taxon>
        <taxon>Heterobranchia</taxon>
        <taxon>Euthyneura</taxon>
        <taxon>Panpulmonata</taxon>
        <taxon>Sacoglossa</taxon>
        <taxon>Placobranchoidea</taxon>
        <taxon>Plakobranchidae</taxon>
        <taxon>Elysia</taxon>
    </lineage>
</organism>
<sequence length="93" mass="10181">MAGAKFLRSPLGIPPIVEIGKVASLGSSLQECFINPLTPPSEVCEANLRAKRKGLQSQPPIEAKRFAKPSSKGRFGVYRGLRWARHRGVELIL</sequence>
<accession>A0AAE0YKC1</accession>
<dbReference type="Proteomes" id="UP001283361">
    <property type="component" value="Unassembled WGS sequence"/>
</dbReference>
<comment type="caution">
    <text evidence="1">The sequence shown here is derived from an EMBL/GenBank/DDBJ whole genome shotgun (WGS) entry which is preliminary data.</text>
</comment>
<evidence type="ECO:0000313" key="2">
    <source>
        <dbReference type="Proteomes" id="UP001283361"/>
    </source>
</evidence>
<gene>
    <name evidence="1" type="ORF">RRG08_057363</name>
</gene>
<proteinExistence type="predicted"/>
<dbReference type="EMBL" id="JAWDGP010006072">
    <property type="protein sequence ID" value="KAK3747819.1"/>
    <property type="molecule type" value="Genomic_DNA"/>
</dbReference>